<feature type="region of interest" description="Disordered" evidence="1">
    <location>
        <begin position="248"/>
        <end position="270"/>
    </location>
</feature>
<evidence type="ECO:0000313" key="4">
    <source>
        <dbReference type="EMBL" id="KAH6685377.1"/>
    </source>
</evidence>
<keyword evidence="2" id="KW-0732">Signal</keyword>
<dbReference type="PANTHER" id="PTHR35186">
    <property type="entry name" value="ANK_REP_REGION DOMAIN-CONTAINING PROTEIN"/>
    <property type="match status" value="1"/>
</dbReference>
<sequence>MAEVAGLVLGGIPLVILALEKYAEPLSAYHRYRVSIEDFRSDLIIQRRQLHTTISGIGLSDDSTTDELRECLERQFPDVADELMSIFRRMNSATTELLKDLDVDVKGRPTLLPEKFKWEWRRVKHSVNIKKREKVVSDLRHWNQDLKGCLEKSEVPAEDESQKVQDLKRRFNPKRCDALRQSLGSLHGALGSAFTCDCSGPSHEAAIDLDWVSYELATNPIKVAVLSKAEMQTVNPGDCHVWRRLHAAPEDQVGSETRPPTTPDKVAAPTAPVKTKVVQFSIRRALSKPTAEVPSVVTTTMSLEKLTVTTEPASRLTDLCTAVSSGHVTSTKRGLIEDPGQDKHFSIWHSQERNKIMDKIPIKSLLSRTGGGPHQRRWPMLSAKQRYGLAVAIAWSVLHLGDSPWLKDLWDQEQMGVFVESRNHQEFLCRYPCASCTFGLDTNGIEAPTKDKFYNHISHKNVFLLGVLLVELCTNEPITGTGSILDMYEAARNKLEEVCCTAGNSYGYAAERCIKFAFEGRESYRQFCFSTFRQQFHDVVLAPVKATYLMFPDTYGPM</sequence>
<reference evidence="4" key="1">
    <citation type="journal article" date="2021" name="Nat. Commun.">
        <title>Genetic determinants of endophytism in the Arabidopsis root mycobiome.</title>
        <authorList>
            <person name="Mesny F."/>
            <person name="Miyauchi S."/>
            <person name="Thiergart T."/>
            <person name="Pickel B."/>
            <person name="Atanasova L."/>
            <person name="Karlsson M."/>
            <person name="Huettel B."/>
            <person name="Barry K.W."/>
            <person name="Haridas S."/>
            <person name="Chen C."/>
            <person name="Bauer D."/>
            <person name="Andreopoulos W."/>
            <person name="Pangilinan J."/>
            <person name="LaButti K."/>
            <person name="Riley R."/>
            <person name="Lipzen A."/>
            <person name="Clum A."/>
            <person name="Drula E."/>
            <person name="Henrissat B."/>
            <person name="Kohler A."/>
            <person name="Grigoriev I.V."/>
            <person name="Martin F.M."/>
            <person name="Hacquard S."/>
        </authorList>
    </citation>
    <scope>NUCLEOTIDE SEQUENCE</scope>
    <source>
        <strain evidence="4">MPI-SDFR-AT-0117</strain>
    </source>
</reference>
<evidence type="ECO:0000256" key="1">
    <source>
        <dbReference type="SAM" id="MobiDB-lite"/>
    </source>
</evidence>
<keyword evidence="5" id="KW-1185">Reference proteome</keyword>
<feature type="domain" description="DUF7580" evidence="3">
    <location>
        <begin position="299"/>
        <end position="526"/>
    </location>
</feature>
<dbReference type="OrthoDB" id="3565018at2759"/>
<dbReference type="PANTHER" id="PTHR35186:SF4">
    <property type="entry name" value="PRION-INHIBITION AND PROPAGATION HELO DOMAIN-CONTAINING PROTEIN"/>
    <property type="match status" value="1"/>
</dbReference>
<gene>
    <name evidence="4" type="ORF">F5X68DRAFT_262629</name>
</gene>
<evidence type="ECO:0000256" key="2">
    <source>
        <dbReference type="SAM" id="SignalP"/>
    </source>
</evidence>
<name>A0A9P8V917_9PEZI</name>
<proteinExistence type="predicted"/>
<evidence type="ECO:0000313" key="5">
    <source>
        <dbReference type="Proteomes" id="UP000770015"/>
    </source>
</evidence>
<comment type="caution">
    <text evidence="4">The sequence shown here is derived from an EMBL/GenBank/DDBJ whole genome shotgun (WGS) entry which is preliminary data.</text>
</comment>
<evidence type="ECO:0000259" key="3">
    <source>
        <dbReference type="Pfam" id="PF24476"/>
    </source>
</evidence>
<feature type="signal peptide" evidence="2">
    <location>
        <begin position="1"/>
        <end position="18"/>
    </location>
</feature>
<dbReference type="Proteomes" id="UP000770015">
    <property type="component" value="Unassembled WGS sequence"/>
</dbReference>
<dbReference type="InterPro" id="IPR056002">
    <property type="entry name" value="DUF7580"/>
</dbReference>
<dbReference type="Pfam" id="PF24476">
    <property type="entry name" value="DUF7580"/>
    <property type="match status" value="1"/>
</dbReference>
<organism evidence="4 5">
    <name type="scientific">Plectosphaerella plurivora</name>
    <dbReference type="NCBI Taxonomy" id="936078"/>
    <lineage>
        <taxon>Eukaryota</taxon>
        <taxon>Fungi</taxon>
        <taxon>Dikarya</taxon>
        <taxon>Ascomycota</taxon>
        <taxon>Pezizomycotina</taxon>
        <taxon>Sordariomycetes</taxon>
        <taxon>Hypocreomycetidae</taxon>
        <taxon>Glomerellales</taxon>
        <taxon>Plectosphaerellaceae</taxon>
        <taxon>Plectosphaerella</taxon>
    </lineage>
</organism>
<feature type="chain" id="PRO_5040448501" description="DUF7580 domain-containing protein" evidence="2">
    <location>
        <begin position="19"/>
        <end position="558"/>
    </location>
</feature>
<accession>A0A9P8V917</accession>
<dbReference type="AlphaFoldDB" id="A0A9P8V917"/>
<dbReference type="EMBL" id="JAGSXJ010000015">
    <property type="protein sequence ID" value="KAH6685377.1"/>
    <property type="molecule type" value="Genomic_DNA"/>
</dbReference>
<protein>
    <recommendedName>
        <fullName evidence="3">DUF7580 domain-containing protein</fullName>
    </recommendedName>
</protein>